<feature type="transmembrane region" description="Helical" evidence="6">
    <location>
        <begin position="283"/>
        <end position="300"/>
    </location>
</feature>
<dbReference type="EMBL" id="PDVP01000002">
    <property type="protein sequence ID" value="PHP68242.1"/>
    <property type="molecule type" value="Genomic_DNA"/>
</dbReference>
<organism evidence="7 8">
    <name type="scientific">Zhengella mangrovi</name>
    <dbReference type="NCBI Taxonomy" id="1982044"/>
    <lineage>
        <taxon>Bacteria</taxon>
        <taxon>Pseudomonadati</taxon>
        <taxon>Pseudomonadota</taxon>
        <taxon>Alphaproteobacteria</taxon>
        <taxon>Hyphomicrobiales</taxon>
        <taxon>Notoacmeibacteraceae</taxon>
        <taxon>Zhengella</taxon>
    </lineage>
</organism>
<evidence type="ECO:0000256" key="4">
    <source>
        <dbReference type="ARBA" id="ARBA00022989"/>
    </source>
</evidence>
<dbReference type="Pfam" id="PF03739">
    <property type="entry name" value="LptF_LptG"/>
    <property type="match status" value="1"/>
</dbReference>
<dbReference type="InterPro" id="IPR030922">
    <property type="entry name" value="LptF"/>
</dbReference>
<dbReference type="GO" id="GO:0015920">
    <property type="term" value="P:lipopolysaccharide transport"/>
    <property type="evidence" value="ECO:0007669"/>
    <property type="project" value="TreeGrafter"/>
</dbReference>
<dbReference type="Proteomes" id="UP000221168">
    <property type="component" value="Unassembled WGS sequence"/>
</dbReference>
<evidence type="ECO:0000256" key="6">
    <source>
        <dbReference type="SAM" id="Phobius"/>
    </source>
</evidence>
<protein>
    <submittedName>
        <fullName evidence="7">LPS export ABC transporter permease LptF</fullName>
    </submittedName>
</protein>
<dbReference type="PANTHER" id="PTHR33529:SF6">
    <property type="entry name" value="YJGP_YJGQ FAMILY PERMEASE"/>
    <property type="match status" value="1"/>
</dbReference>
<accession>A0A2G1QRX1</accession>
<comment type="subcellular location">
    <subcellularLocation>
        <location evidence="1">Cell membrane</location>
        <topology evidence="1">Multi-pass membrane protein</topology>
    </subcellularLocation>
</comment>
<feature type="transmembrane region" description="Helical" evidence="6">
    <location>
        <begin position="335"/>
        <end position="358"/>
    </location>
</feature>
<dbReference type="NCBIfam" id="TIGR04407">
    <property type="entry name" value="LptF_YjgP"/>
    <property type="match status" value="1"/>
</dbReference>
<keyword evidence="3 6" id="KW-0812">Transmembrane</keyword>
<sequence length="403" mass="44317">MTLTILERYLLRRMTVVFLAATLSTLAIAWTVQVLNRINLVTDSGQSAFAFLQLATLILPNVVPEVLPIAVAIGVAHTLTTMNTDSELVVINAAGASRMTLAKPVIVLAATACVATFLVHNVLAPVTRQTVRELISEARAGLISTLLQEGAFRRIDDGLFMQIGERRPDGTLGSVIVADSRTKDVDLIYYAKTAVLGEKDGANFLSMKDGEVHRNRPGEPVSIIRYNSYVFDLAEFAPAAGEVRLWPKDRSLTYLLDPDPDDPYLKSVPGMFFAEIQARLTTWLNPLAFALIALAIAGNARSHREARLHPMVSTIATVLFVRWMGYFSFGKADQIPLFGYMLYVVPLATIALSGWLFATSRTLGLPAHQEEKLQTLAETVRRRTIGLLPLRLRAWLGLQEATT</sequence>
<dbReference type="PANTHER" id="PTHR33529">
    <property type="entry name" value="SLR0882 PROTEIN-RELATED"/>
    <property type="match status" value="1"/>
</dbReference>
<name>A0A2G1QRX1_9HYPH</name>
<evidence type="ECO:0000256" key="3">
    <source>
        <dbReference type="ARBA" id="ARBA00022692"/>
    </source>
</evidence>
<dbReference type="AlphaFoldDB" id="A0A2G1QRX1"/>
<dbReference type="InterPro" id="IPR005495">
    <property type="entry name" value="LptG/LptF_permease"/>
</dbReference>
<evidence type="ECO:0000256" key="5">
    <source>
        <dbReference type="ARBA" id="ARBA00023136"/>
    </source>
</evidence>
<evidence type="ECO:0000313" key="7">
    <source>
        <dbReference type="EMBL" id="PHP68242.1"/>
    </source>
</evidence>
<reference evidence="7 8" key="1">
    <citation type="submission" date="2017-10" db="EMBL/GenBank/DDBJ databases">
        <title>Sedimentibacterium mangrovi gen. nov., sp. nov., a novel member of family Phyllobacteriacea isolated from mangrove sediment.</title>
        <authorList>
            <person name="Liao H."/>
            <person name="Tian Y."/>
        </authorList>
    </citation>
    <scope>NUCLEOTIDE SEQUENCE [LARGE SCALE GENOMIC DNA]</scope>
    <source>
        <strain evidence="7 8">X9-2-2</strain>
    </source>
</reference>
<gene>
    <name evidence="7" type="primary">lptF</name>
    <name evidence="7" type="ORF">CSC94_06200</name>
</gene>
<dbReference type="OrthoDB" id="8477889at2"/>
<keyword evidence="4 6" id="KW-1133">Transmembrane helix</keyword>
<evidence type="ECO:0000256" key="2">
    <source>
        <dbReference type="ARBA" id="ARBA00022475"/>
    </source>
</evidence>
<feature type="transmembrane region" description="Helical" evidence="6">
    <location>
        <begin position="312"/>
        <end position="329"/>
    </location>
</feature>
<keyword evidence="5 6" id="KW-0472">Membrane</keyword>
<dbReference type="GO" id="GO:0055085">
    <property type="term" value="P:transmembrane transport"/>
    <property type="evidence" value="ECO:0007669"/>
    <property type="project" value="InterPro"/>
</dbReference>
<comment type="caution">
    <text evidence="7">The sequence shown here is derived from an EMBL/GenBank/DDBJ whole genome shotgun (WGS) entry which is preliminary data.</text>
</comment>
<dbReference type="GO" id="GO:0043190">
    <property type="term" value="C:ATP-binding cassette (ABC) transporter complex"/>
    <property type="evidence" value="ECO:0007669"/>
    <property type="project" value="InterPro"/>
</dbReference>
<evidence type="ECO:0000313" key="8">
    <source>
        <dbReference type="Proteomes" id="UP000221168"/>
    </source>
</evidence>
<dbReference type="RefSeq" id="WP_099304915.1">
    <property type="nucleotide sequence ID" value="NZ_PDVP01000002.1"/>
</dbReference>
<evidence type="ECO:0000256" key="1">
    <source>
        <dbReference type="ARBA" id="ARBA00004651"/>
    </source>
</evidence>
<keyword evidence="2" id="KW-1003">Cell membrane</keyword>
<proteinExistence type="predicted"/>
<keyword evidence="8" id="KW-1185">Reference proteome</keyword>